<feature type="domain" description="Calx-beta" evidence="6">
    <location>
        <begin position="216"/>
        <end position="289"/>
    </location>
</feature>
<dbReference type="Proteomes" id="UP001596548">
    <property type="component" value="Unassembled WGS sequence"/>
</dbReference>
<evidence type="ECO:0000256" key="5">
    <source>
        <dbReference type="SAM" id="MobiDB-lite"/>
    </source>
</evidence>
<feature type="region of interest" description="Disordered" evidence="5">
    <location>
        <begin position="1"/>
        <end position="20"/>
    </location>
</feature>
<comment type="caution">
    <text evidence="7">The sequence shown here is derived from an EMBL/GenBank/DDBJ whole genome shotgun (WGS) entry which is preliminary data.</text>
</comment>
<reference evidence="8" key="1">
    <citation type="journal article" date="2019" name="Int. J. Syst. Evol. Microbiol.">
        <title>The Global Catalogue of Microorganisms (GCM) 10K type strain sequencing project: providing services to taxonomists for standard genome sequencing and annotation.</title>
        <authorList>
            <consortium name="The Broad Institute Genomics Platform"/>
            <consortium name="The Broad Institute Genome Sequencing Center for Infectious Disease"/>
            <person name="Wu L."/>
            <person name="Ma J."/>
        </authorList>
    </citation>
    <scope>NUCLEOTIDE SEQUENCE [LARGE SCALE GENOMIC DNA]</scope>
    <source>
        <strain evidence="8">XZYJT-10</strain>
    </source>
</reference>
<keyword evidence="1" id="KW-0732">Signal</keyword>
<name>A0ABW2HQC0_9ACTN</name>
<evidence type="ECO:0000313" key="7">
    <source>
        <dbReference type="EMBL" id="MFC7275408.1"/>
    </source>
</evidence>
<evidence type="ECO:0000256" key="3">
    <source>
        <dbReference type="ARBA" id="ARBA00022837"/>
    </source>
</evidence>
<dbReference type="EMBL" id="JBHTBJ010000009">
    <property type="protein sequence ID" value="MFC7275408.1"/>
    <property type="molecule type" value="Genomic_DNA"/>
</dbReference>
<evidence type="ECO:0000256" key="4">
    <source>
        <dbReference type="ARBA" id="ARBA00023065"/>
    </source>
</evidence>
<dbReference type="SUPFAM" id="SSF141072">
    <property type="entry name" value="CalX-like"/>
    <property type="match status" value="2"/>
</dbReference>
<proteinExistence type="predicted"/>
<evidence type="ECO:0000256" key="2">
    <source>
        <dbReference type="ARBA" id="ARBA00022737"/>
    </source>
</evidence>
<evidence type="ECO:0000259" key="6">
    <source>
        <dbReference type="Pfam" id="PF03160"/>
    </source>
</evidence>
<protein>
    <submittedName>
        <fullName evidence="7">Calx-beta domain-containing protein</fullName>
    </submittedName>
</protein>
<sequence>MRYREAHAATSGSVPFTPHGRKPVRTVLATAVAGAIGLVPAVMVASPALAATVSGDVTLTAPGPTAEGSVASFPLTLTNLLGPVPTDLKWSTENGTATAGQDYTAVTNGTVAFVAGNAILNVTTLVDNVYEGATAETFKVNVYDPTSSTPIASVTADITDTPGTAPVVTLAPITPATVTEGNNGWHSQTFTLTMTPASQAAQAVHWVAAAGAPGPGIATDGTDFKGANGDVTFASGETSKTFTVDINGDTTHEDLETFGIALTTITVPGTATPTTATVTASNTITIADDDALPTYSVPNINVKAGPDPSAAIVTVKLSNPTNASVIFDLTATNVTTVGTEYTLATSTVTIPAGSAAGYGVVLINPTTAFGPTTTATITATPTAATTLAGTLATAAPANASLAIANGVAAPVITVGPNTVAPGGSVQLVATITGTTTAPIPVTFNFTGGSVNGSTAASPSDFTAPATTSVVIPAGVTSYAIGALSAATPSTPQPDKTILVSGVAFGGSATVQNSVITITSGGGTTPTEPGTGNLTISAPKNIVGAIAVPITGMAPASSTVDLWAAPMGSGGELKKILSTKSDADGNYSFSRWIGEGYRFAVASGDDQSDEIMVTVTQKPVFVASSPRKGVLSLAVQGNPRAPGQTVIVQRAAGGKWVNTWRGTTGSDNIWRGTASLRSGSVVTIRAFVAGYTPDGLAPGYTAPKNVAIK</sequence>
<dbReference type="PANTHER" id="PTHR11878">
    <property type="entry name" value="SODIUM/CALCIUM EXCHANGER"/>
    <property type="match status" value="1"/>
</dbReference>
<keyword evidence="8" id="KW-1185">Reference proteome</keyword>
<gene>
    <name evidence="7" type="ORF">ACFQS1_15575</name>
</gene>
<keyword evidence="4" id="KW-0406">Ion transport</keyword>
<keyword evidence="3" id="KW-0106">Calcium</keyword>
<dbReference type="PANTHER" id="PTHR11878:SF65">
    <property type="entry name" value="NA_CA-EXCHANGE PROTEIN, ISOFORM G"/>
    <property type="match status" value="1"/>
</dbReference>
<dbReference type="Pfam" id="PF03160">
    <property type="entry name" value="Calx-beta"/>
    <property type="match status" value="2"/>
</dbReference>
<keyword evidence="4" id="KW-0813">Transport</keyword>
<organism evidence="7 8">
    <name type="scientific">Paractinoplanes rhizophilus</name>
    <dbReference type="NCBI Taxonomy" id="1416877"/>
    <lineage>
        <taxon>Bacteria</taxon>
        <taxon>Bacillati</taxon>
        <taxon>Actinomycetota</taxon>
        <taxon>Actinomycetes</taxon>
        <taxon>Micromonosporales</taxon>
        <taxon>Micromonosporaceae</taxon>
        <taxon>Paractinoplanes</taxon>
    </lineage>
</organism>
<dbReference type="InterPro" id="IPR038081">
    <property type="entry name" value="CalX-like_sf"/>
</dbReference>
<dbReference type="InterPro" id="IPR051171">
    <property type="entry name" value="CaCA"/>
</dbReference>
<keyword evidence="2" id="KW-0677">Repeat</keyword>
<accession>A0ABW2HQC0</accession>
<dbReference type="RefSeq" id="WP_378968473.1">
    <property type="nucleotide sequence ID" value="NZ_JBHTBJ010000009.1"/>
</dbReference>
<evidence type="ECO:0000313" key="8">
    <source>
        <dbReference type="Proteomes" id="UP001596548"/>
    </source>
</evidence>
<feature type="domain" description="Calx-beta" evidence="6">
    <location>
        <begin position="89"/>
        <end position="150"/>
    </location>
</feature>
<dbReference type="Gene3D" id="2.60.40.2030">
    <property type="match status" value="2"/>
</dbReference>
<dbReference type="InterPro" id="IPR003644">
    <property type="entry name" value="Calx_beta"/>
</dbReference>
<evidence type="ECO:0000256" key="1">
    <source>
        <dbReference type="ARBA" id="ARBA00022729"/>
    </source>
</evidence>